<evidence type="ECO:0000256" key="1">
    <source>
        <dbReference type="ARBA" id="ARBA00009986"/>
    </source>
</evidence>
<dbReference type="InterPro" id="IPR012394">
    <property type="entry name" value="Aldehyde_DH_NAD(P)"/>
</dbReference>
<dbReference type="GO" id="GO:0006665">
    <property type="term" value="P:sphingolipid metabolic process"/>
    <property type="evidence" value="ECO:0007669"/>
    <property type="project" value="EnsemblFungi"/>
</dbReference>
<organism evidence="7 8">
    <name type="scientific">Beauveria bassiana D1-5</name>
    <dbReference type="NCBI Taxonomy" id="1245745"/>
    <lineage>
        <taxon>Eukaryota</taxon>
        <taxon>Fungi</taxon>
        <taxon>Dikarya</taxon>
        <taxon>Ascomycota</taxon>
        <taxon>Pezizomycotina</taxon>
        <taxon>Sordariomycetes</taxon>
        <taxon>Hypocreomycetidae</taxon>
        <taxon>Hypocreales</taxon>
        <taxon>Cordycipitaceae</taxon>
        <taxon>Beauveria</taxon>
    </lineage>
</organism>
<feature type="active site" evidence="5">
    <location>
        <position position="259"/>
    </location>
</feature>
<sequence length="532" mass="59443">MASSGAIPAYEPTSLDNITASIDTIRKTFRTNKTKDVDFRIRQIRKLYWGVADNAALIEEALMKDLSKCKFEAQLSEIDWIKNEAVYVSNSVKKWAKDKAVDDIPFQYWALGPKMRSEPYGTILIIGAFNYPFQLNLAPVIGAIAAGNTVLLKPSELSPHSAMVLKKIFDEYLDPDCYVCVNGNVDETKHIMEHKFDKIVFTGGKGVGTIVAKKAAETLTPYILELGGQNPSFVTRHADVKLAAKRLMWQKTFNAGQVCLSHNYVLVERPVLNEFVAEINKLHAKFMPHGADKSPDWSRIVNMNHFNRLKRMLDNTKGKIVMGGNMWEDKLIIEPTAVLVDSIDDSMMVEESFGPIWSILPFDTLDEAIDIANKVDPTPLSLTTFGSDAENEKILLNVTSGGATINDGFWHAAMNQTPIGGVGSSGQGNYHGAFSFKAFSHERIICKVPKWADLVLKLRYMPYDLKELARTQALTSLTPNFDRDGNPKRGLFYWIGLIFTLGGRGSKKSSILRWAILMPVVAYLVELRRAKL</sequence>
<dbReference type="GO" id="GO:0006744">
    <property type="term" value="P:ubiquinone biosynthetic process"/>
    <property type="evidence" value="ECO:0007669"/>
    <property type="project" value="EnsemblFungi"/>
</dbReference>
<dbReference type="GO" id="GO:0046185">
    <property type="term" value="P:aldehyde catabolic process"/>
    <property type="evidence" value="ECO:0007669"/>
    <property type="project" value="EnsemblFungi"/>
</dbReference>
<reference evidence="7 8" key="1">
    <citation type="submission" date="2012-10" db="EMBL/GenBank/DDBJ databases">
        <title>Genome sequencing and analysis of entomopathogenic fungi Beauveria bassiana D1-5.</title>
        <authorList>
            <person name="Li Q."/>
            <person name="Wang L."/>
            <person name="Zhang Z."/>
            <person name="Wang Q."/>
            <person name="Ren J."/>
            <person name="Wang M."/>
            <person name="Xu W."/>
            <person name="Wang J."/>
            <person name="Lu Y."/>
            <person name="Du Q."/>
            <person name="Sun Z."/>
        </authorList>
    </citation>
    <scope>NUCLEOTIDE SEQUENCE [LARGE SCALE GENOMIC DNA]</scope>
    <source>
        <strain evidence="7 8">D1-5</strain>
    </source>
</reference>
<dbReference type="GO" id="GO:0018484">
    <property type="term" value="F:4-hydroxybenzaldehyde dehydrogenase (NAD+) activity"/>
    <property type="evidence" value="ECO:0007669"/>
    <property type="project" value="EnsemblFungi"/>
</dbReference>
<evidence type="ECO:0000259" key="6">
    <source>
        <dbReference type="Pfam" id="PF00171"/>
    </source>
</evidence>
<dbReference type="FunFam" id="3.40.605.10:FF:000004">
    <property type="entry name" value="Aldehyde dehydrogenase"/>
    <property type="match status" value="1"/>
</dbReference>
<feature type="active site" evidence="5">
    <location>
        <position position="225"/>
    </location>
</feature>
<accession>A0A0A2VCT9</accession>
<dbReference type="InterPro" id="IPR016161">
    <property type="entry name" value="Ald_DH/histidinol_DH"/>
</dbReference>
<dbReference type="GO" id="GO:0047770">
    <property type="term" value="F:carboxylate reductase activity"/>
    <property type="evidence" value="ECO:0007669"/>
    <property type="project" value="EnsemblFungi"/>
</dbReference>
<evidence type="ECO:0000256" key="4">
    <source>
        <dbReference type="PIRNR" id="PIRNR036492"/>
    </source>
</evidence>
<keyword evidence="2" id="KW-0125">Carotenoid biosynthesis</keyword>
<dbReference type="CDD" id="cd07135">
    <property type="entry name" value="ALDH_F14-YMR110C"/>
    <property type="match status" value="1"/>
</dbReference>
<dbReference type="Gene3D" id="3.40.605.10">
    <property type="entry name" value="Aldehyde Dehydrogenase, Chain A, domain 1"/>
    <property type="match status" value="1"/>
</dbReference>
<dbReference type="GO" id="GO:0016117">
    <property type="term" value="P:carotenoid biosynthetic process"/>
    <property type="evidence" value="ECO:0007669"/>
    <property type="project" value="UniProtKB-KW"/>
</dbReference>
<dbReference type="GO" id="GO:0005741">
    <property type="term" value="C:mitochondrial outer membrane"/>
    <property type="evidence" value="ECO:0007669"/>
    <property type="project" value="EnsemblFungi"/>
</dbReference>
<proteinExistence type="inferred from homology"/>
<name>A0A0A2VCT9_BEABA</name>
<dbReference type="GO" id="GO:0005811">
    <property type="term" value="C:lipid droplet"/>
    <property type="evidence" value="ECO:0007669"/>
    <property type="project" value="EnsemblFungi"/>
</dbReference>
<dbReference type="InterPro" id="IPR015590">
    <property type="entry name" value="Aldehyde_DH_dom"/>
</dbReference>
<dbReference type="Proteomes" id="UP000030106">
    <property type="component" value="Unassembled WGS sequence"/>
</dbReference>
<dbReference type="PANTHER" id="PTHR43570:SF11">
    <property type="entry name" value="ALDEHYDE DEHYDROGENASE"/>
    <property type="match status" value="1"/>
</dbReference>
<dbReference type="STRING" id="1245745.A0A0A2VCT9"/>
<evidence type="ECO:0000313" key="8">
    <source>
        <dbReference type="Proteomes" id="UP000030106"/>
    </source>
</evidence>
<comment type="similarity">
    <text evidence="1 4">Belongs to the aldehyde dehydrogenase family.</text>
</comment>
<protein>
    <recommendedName>
        <fullName evidence="4">Aldehyde dehydrogenase</fullName>
    </recommendedName>
</protein>
<evidence type="ECO:0000313" key="7">
    <source>
        <dbReference type="EMBL" id="KGQ05666.1"/>
    </source>
</evidence>
<evidence type="ECO:0000256" key="5">
    <source>
        <dbReference type="PIRSR" id="PIRSR036492-1"/>
    </source>
</evidence>
<dbReference type="HOGENOM" id="CLU_005391_3_1_1"/>
<dbReference type="OrthoDB" id="440325at2759"/>
<dbReference type="Pfam" id="PF00171">
    <property type="entry name" value="Aldedh"/>
    <property type="match status" value="1"/>
</dbReference>
<evidence type="ECO:0000256" key="2">
    <source>
        <dbReference type="ARBA" id="ARBA00022746"/>
    </source>
</evidence>
<keyword evidence="3 4" id="KW-0560">Oxidoreductase</keyword>
<dbReference type="AlphaFoldDB" id="A0A0A2VCT9"/>
<gene>
    <name evidence="7" type="ORF">BBAD15_g9096</name>
</gene>
<dbReference type="PIRSF" id="PIRSF036492">
    <property type="entry name" value="ALDH"/>
    <property type="match status" value="1"/>
</dbReference>
<comment type="caution">
    <text evidence="7">The sequence shown here is derived from an EMBL/GenBank/DDBJ whole genome shotgun (WGS) entry which is preliminary data.</text>
</comment>
<feature type="domain" description="Aldehyde dehydrogenase" evidence="6">
    <location>
        <begin position="17"/>
        <end position="442"/>
    </location>
</feature>
<dbReference type="InterPro" id="IPR016162">
    <property type="entry name" value="Ald_DH_N"/>
</dbReference>
<dbReference type="EMBL" id="ANFO01000924">
    <property type="protein sequence ID" value="KGQ05666.1"/>
    <property type="molecule type" value="Genomic_DNA"/>
</dbReference>
<dbReference type="SUPFAM" id="SSF53720">
    <property type="entry name" value="ALDH-like"/>
    <property type="match status" value="1"/>
</dbReference>
<dbReference type="Gene3D" id="3.40.309.10">
    <property type="entry name" value="Aldehyde Dehydrogenase, Chain A, domain 2"/>
    <property type="match status" value="1"/>
</dbReference>
<dbReference type="PANTHER" id="PTHR43570">
    <property type="entry name" value="ALDEHYDE DEHYDROGENASE"/>
    <property type="match status" value="1"/>
</dbReference>
<dbReference type="InterPro" id="IPR016163">
    <property type="entry name" value="Ald_DH_C"/>
</dbReference>
<dbReference type="eggNOG" id="KOG2456">
    <property type="taxonomic scope" value="Eukaryota"/>
</dbReference>
<evidence type="ECO:0000256" key="3">
    <source>
        <dbReference type="ARBA" id="ARBA00023002"/>
    </source>
</evidence>